<reference evidence="2 3" key="1">
    <citation type="journal article" date="2019" name="Commun. Biol.">
        <title>The bagworm genome reveals a unique fibroin gene that provides high tensile strength.</title>
        <authorList>
            <person name="Kono N."/>
            <person name="Nakamura H."/>
            <person name="Ohtoshi R."/>
            <person name="Tomita M."/>
            <person name="Numata K."/>
            <person name="Arakawa K."/>
        </authorList>
    </citation>
    <scope>NUCLEOTIDE SEQUENCE [LARGE SCALE GENOMIC DNA]</scope>
</reference>
<dbReference type="AlphaFoldDB" id="A0A4C1XCN5"/>
<organism evidence="2 3">
    <name type="scientific">Eumeta variegata</name>
    <name type="common">Bagworm moth</name>
    <name type="synonym">Eumeta japonica</name>
    <dbReference type="NCBI Taxonomy" id="151549"/>
    <lineage>
        <taxon>Eukaryota</taxon>
        <taxon>Metazoa</taxon>
        <taxon>Ecdysozoa</taxon>
        <taxon>Arthropoda</taxon>
        <taxon>Hexapoda</taxon>
        <taxon>Insecta</taxon>
        <taxon>Pterygota</taxon>
        <taxon>Neoptera</taxon>
        <taxon>Endopterygota</taxon>
        <taxon>Lepidoptera</taxon>
        <taxon>Glossata</taxon>
        <taxon>Ditrysia</taxon>
        <taxon>Tineoidea</taxon>
        <taxon>Psychidae</taxon>
        <taxon>Oiketicinae</taxon>
        <taxon>Eumeta</taxon>
    </lineage>
</organism>
<sequence>MENSSHLKIEETLFTPKRLAYPISRSSKVPLLKKPFIPSRSASSLLIPCLLVVPRLPGIVLCFSISTPKYHPNGVPAAPGRDAVDWPAQHNTNSSLALQAGPGPQLANKLNEDNPVPPRRARGQDNADELFISLLVCVYSTGLSIEESIEVKGFTIRTQSR</sequence>
<dbReference type="EMBL" id="BGZK01000818">
    <property type="protein sequence ID" value="GBP61606.1"/>
    <property type="molecule type" value="Genomic_DNA"/>
</dbReference>
<proteinExistence type="predicted"/>
<keyword evidence="3" id="KW-1185">Reference proteome</keyword>
<feature type="region of interest" description="Disordered" evidence="1">
    <location>
        <begin position="94"/>
        <end position="123"/>
    </location>
</feature>
<evidence type="ECO:0000256" key="1">
    <source>
        <dbReference type="SAM" id="MobiDB-lite"/>
    </source>
</evidence>
<dbReference type="Proteomes" id="UP000299102">
    <property type="component" value="Unassembled WGS sequence"/>
</dbReference>
<gene>
    <name evidence="2" type="ORF">EVAR_27493_1</name>
</gene>
<accession>A0A4C1XCN5</accession>
<protein>
    <submittedName>
        <fullName evidence="2">Uncharacterized protein</fullName>
    </submittedName>
</protein>
<evidence type="ECO:0000313" key="3">
    <source>
        <dbReference type="Proteomes" id="UP000299102"/>
    </source>
</evidence>
<name>A0A4C1XCN5_EUMVA</name>
<comment type="caution">
    <text evidence="2">The sequence shown here is derived from an EMBL/GenBank/DDBJ whole genome shotgun (WGS) entry which is preliminary data.</text>
</comment>
<evidence type="ECO:0000313" key="2">
    <source>
        <dbReference type="EMBL" id="GBP61606.1"/>
    </source>
</evidence>